<keyword evidence="2" id="KW-1185">Reference proteome</keyword>
<comment type="caution">
    <text evidence="1">The sequence shown here is derived from an EMBL/GenBank/DDBJ whole genome shotgun (WGS) entry which is preliminary data.</text>
</comment>
<organism evidence="1 2">
    <name type="scientific">Paucimonas lemoignei</name>
    <name type="common">Pseudomonas lemoignei</name>
    <dbReference type="NCBI Taxonomy" id="29443"/>
    <lineage>
        <taxon>Bacteria</taxon>
        <taxon>Pseudomonadati</taxon>
        <taxon>Pseudomonadota</taxon>
        <taxon>Betaproteobacteria</taxon>
        <taxon>Burkholderiales</taxon>
        <taxon>Burkholderiaceae</taxon>
        <taxon>Paucimonas</taxon>
    </lineage>
</organism>
<reference evidence="1 2" key="1">
    <citation type="submission" date="2019-03" db="EMBL/GenBank/DDBJ databases">
        <title>Genomic Encyclopedia of Type Strains, Phase IV (KMG-IV): sequencing the most valuable type-strain genomes for metagenomic binning, comparative biology and taxonomic classification.</title>
        <authorList>
            <person name="Goeker M."/>
        </authorList>
    </citation>
    <scope>NUCLEOTIDE SEQUENCE [LARGE SCALE GENOMIC DNA]</scope>
    <source>
        <strain evidence="1 2">DSM 7445</strain>
    </source>
</reference>
<accession>A0A4R3HS46</accession>
<dbReference type="RefSeq" id="WP_132259500.1">
    <property type="nucleotide sequence ID" value="NZ_SLZQ01000009.1"/>
</dbReference>
<dbReference type="OrthoDB" id="9945192at2"/>
<protein>
    <submittedName>
        <fullName evidence="1">Uncharacterized protein</fullName>
    </submittedName>
</protein>
<dbReference type="EMBL" id="SLZQ01000009">
    <property type="protein sequence ID" value="TCS35822.1"/>
    <property type="molecule type" value="Genomic_DNA"/>
</dbReference>
<evidence type="ECO:0000313" key="1">
    <source>
        <dbReference type="EMBL" id="TCS35822.1"/>
    </source>
</evidence>
<sequence>MILISDPTDVIGKKVSHQGAVIGTVVSIKPNMQGGRRYAFVKPYDEACYEHRLPLDELDLVREA</sequence>
<name>A0A4R3HS46_PAULE</name>
<gene>
    <name evidence="1" type="ORF">EDC30_109121</name>
</gene>
<evidence type="ECO:0000313" key="2">
    <source>
        <dbReference type="Proteomes" id="UP000295382"/>
    </source>
</evidence>
<dbReference type="AlphaFoldDB" id="A0A4R3HS46"/>
<dbReference type="Proteomes" id="UP000295382">
    <property type="component" value="Unassembled WGS sequence"/>
</dbReference>
<proteinExistence type="predicted"/>